<dbReference type="Gene3D" id="1.10.10.200">
    <property type="match status" value="1"/>
</dbReference>
<dbReference type="Gene3D" id="3.30.70.980">
    <property type="match status" value="2"/>
</dbReference>
<dbReference type="GO" id="GO:0003677">
    <property type="term" value="F:DNA binding"/>
    <property type="evidence" value="ECO:0007669"/>
    <property type="project" value="UniProtKB-UniRule"/>
</dbReference>
<dbReference type="InterPro" id="IPR029072">
    <property type="entry name" value="YebC-like"/>
</dbReference>
<dbReference type="SUPFAM" id="SSF75625">
    <property type="entry name" value="YebC-like"/>
    <property type="match status" value="1"/>
</dbReference>
<keyword evidence="4 6" id="KW-0238">DNA-binding</keyword>
<reference evidence="9" key="2">
    <citation type="submission" date="2021-04" db="EMBL/GenBank/DDBJ databases">
        <authorList>
            <person name="Gilroy R."/>
        </authorList>
    </citation>
    <scope>NUCLEOTIDE SEQUENCE</scope>
    <source>
        <strain evidence="9">12435</strain>
    </source>
</reference>
<dbReference type="NCBIfam" id="NF009044">
    <property type="entry name" value="PRK12378.1"/>
    <property type="match status" value="1"/>
</dbReference>
<dbReference type="EMBL" id="DXHS01000069">
    <property type="protein sequence ID" value="HIW02514.1"/>
    <property type="molecule type" value="Genomic_DNA"/>
</dbReference>
<name>A0A9D1PZK5_9FIRM</name>
<dbReference type="GO" id="GO:0006355">
    <property type="term" value="P:regulation of DNA-templated transcription"/>
    <property type="evidence" value="ECO:0007669"/>
    <property type="project" value="UniProtKB-UniRule"/>
</dbReference>
<evidence type="ECO:0000256" key="4">
    <source>
        <dbReference type="ARBA" id="ARBA00023125"/>
    </source>
</evidence>
<gene>
    <name evidence="9" type="ORF">H9892_04160</name>
</gene>
<dbReference type="NCBIfam" id="NF001030">
    <property type="entry name" value="PRK00110.1"/>
    <property type="match status" value="1"/>
</dbReference>
<comment type="caution">
    <text evidence="9">The sequence shown here is derived from an EMBL/GenBank/DDBJ whole genome shotgun (WGS) entry which is preliminary data.</text>
</comment>
<dbReference type="PANTHER" id="PTHR12532">
    <property type="entry name" value="TRANSLATIONAL ACTIVATOR OF CYTOCHROME C OXIDASE 1"/>
    <property type="match status" value="1"/>
</dbReference>
<evidence type="ECO:0000259" key="8">
    <source>
        <dbReference type="Pfam" id="PF20772"/>
    </source>
</evidence>
<dbReference type="Pfam" id="PF01709">
    <property type="entry name" value="Transcrip_reg"/>
    <property type="match status" value="1"/>
</dbReference>
<sequence length="244" mass="26529">MSGHSKWHNIQQAKGKADAARGKIFTKIGREIAVAVKAGGPDPSSNAALRAVIDKAKANNMPKDNITRSIQKANGELGSINYESIVYEGYGTNGVAVIVEALTDNKNRTGGEVRHIFDKAGGSLGTSGCVSYMFDTKGVITVLRKEGMDDDEMMMAALDAGAEDFDVDGDYYEIVTSPTDFASVRDALAAAGIEYESAELQRIPQNTIFLDDESRDKLLKMLDAFEDNDDVQNVYHNAEYNEEE</sequence>
<dbReference type="PANTHER" id="PTHR12532:SF6">
    <property type="entry name" value="TRANSCRIPTIONAL REGULATORY PROTEIN YEBC-RELATED"/>
    <property type="match status" value="1"/>
</dbReference>
<evidence type="ECO:0000256" key="2">
    <source>
        <dbReference type="ARBA" id="ARBA00022490"/>
    </source>
</evidence>
<reference evidence="9" key="1">
    <citation type="journal article" date="2021" name="PeerJ">
        <title>Extensive microbial diversity within the chicken gut microbiome revealed by metagenomics and culture.</title>
        <authorList>
            <person name="Gilroy R."/>
            <person name="Ravi A."/>
            <person name="Getino M."/>
            <person name="Pursley I."/>
            <person name="Horton D.L."/>
            <person name="Alikhan N.F."/>
            <person name="Baker D."/>
            <person name="Gharbi K."/>
            <person name="Hall N."/>
            <person name="Watson M."/>
            <person name="Adriaenssens E.M."/>
            <person name="Foster-Nyarko E."/>
            <person name="Jarju S."/>
            <person name="Secka A."/>
            <person name="Antonio M."/>
            <person name="Oren A."/>
            <person name="Chaudhuri R.R."/>
            <person name="La Ragione R."/>
            <person name="Hildebrand F."/>
            <person name="Pallen M.J."/>
        </authorList>
    </citation>
    <scope>NUCLEOTIDE SEQUENCE</scope>
    <source>
        <strain evidence="9">12435</strain>
    </source>
</reference>
<dbReference type="InterPro" id="IPR026564">
    <property type="entry name" value="Transcrip_reg_TACO1-like_dom3"/>
</dbReference>
<protein>
    <recommendedName>
        <fullName evidence="6">Probable transcriptional regulatory protein H9892_04160</fullName>
    </recommendedName>
</protein>
<evidence type="ECO:0000313" key="9">
    <source>
        <dbReference type="EMBL" id="HIW02514.1"/>
    </source>
</evidence>
<keyword evidence="5 6" id="KW-0804">Transcription</keyword>
<dbReference type="InterPro" id="IPR002876">
    <property type="entry name" value="Transcrip_reg_TACO1-like"/>
</dbReference>
<feature type="domain" description="TACO1/YebC-like second and third" evidence="7">
    <location>
        <begin position="82"/>
        <end position="238"/>
    </location>
</feature>
<evidence type="ECO:0000313" key="10">
    <source>
        <dbReference type="Proteomes" id="UP000823990"/>
    </source>
</evidence>
<comment type="similarity">
    <text evidence="1 6">Belongs to the TACO1 family.</text>
</comment>
<dbReference type="FunFam" id="1.10.10.200:FF:000002">
    <property type="entry name" value="Probable transcriptional regulatory protein CLM62_37755"/>
    <property type="match status" value="1"/>
</dbReference>
<dbReference type="GO" id="GO:0005829">
    <property type="term" value="C:cytosol"/>
    <property type="evidence" value="ECO:0007669"/>
    <property type="project" value="TreeGrafter"/>
</dbReference>
<dbReference type="NCBIfam" id="TIGR01033">
    <property type="entry name" value="YebC/PmpR family DNA-binding transcriptional regulator"/>
    <property type="match status" value="1"/>
</dbReference>
<evidence type="ECO:0000256" key="1">
    <source>
        <dbReference type="ARBA" id="ARBA00008724"/>
    </source>
</evidence>
<dbReference type="Pfam" id="PF20772">
    <property type="entry name" value="TACO1_YebC_N"/>
    <property type="match status" value="1"/>
</dbReference>
<evidence type="ECO:0000259" key="7">
    <source>
        <dbReference type="Pfam" id="PF01709"/>
    </source>
</evidence>
<evidence type="ECO:0000256" key="6">
    <source>
        <dbReference type="HAMAP-Rule" id="MF_00693"/>
    </source>
</evidence>
<dbReference type="Proteomes" id="UP000823990">
    <property type="component" value="Unassembled WGS sequence"/>
</dbReference>
<evidence type="ECO:0000256" key="5">
    <source>
        <dbReference type="ARBA" id="ARBA00023163"/>
    </source>
</evidence>
<comment type="subcellular location">
    <subcellularLocation>
        <location evidence="6">Cytoplasm</location>
    </subcellularLocation>
</comment>
<dbReference type="HAMAP" id="MF_00693">
    <property type="entry name" value="Transcrip_reg_TACO1"/>
    <property type="match status" value="1"/>
</dbReference>
<dbReference type="FunFam" id="3.30.70.980:FF:000002">
    <property type="entry name" value="Probable transcriptional regulatory protein YebC"/>
    <property type="match status" value="1"/>
</dbReference>
<dbReference type="InterPro" id="IPR049083">
    <property type="entry name" value="TACO1_YebC_N"/>
</dbReference>
<accession>A0A9D1PZK5</accession>
<organism evidence="9 10">
    <name type="scientific">Candidatus Protoclostridium stercorigallinarum</name>
    <dbReference type="NCBI Taxonomy" id="2838741"/>
    <lineage>
        <taxon>Bacteria</taxon>
        <taxon>Bacillati</taxon>
        <taxon>Bacillota</taxon>
        <taxon>Clostridia</taxon>
        <taxon>Candidatus Protoclostridium</taxon>
    </lineage>
</organism>
<dbReference type="AlphaFoldDB" id="A0A9D1PZK5"/>
<keyword evidence="3 6" id="KW-0805">Transcription regulation</keyword>
<keyword evidence="2 6" id="KW-0963">Cytoplasm</keyword>
<dbReference type="InterPro" id="IPR048300">
    <property type="entry name" value="TACO1_YebC-like_2nd/3rd_dom"/>
</dbReference>
<proteinExistence type="inferred from homology"/>
<dbReference type="InterPro" id="IPR017856">
    <property type="entry name" value="Integrase-like_N"/>
</dbReference>
<evidence type="ECO:0000256" key="3">
    <source>
        <dbReference type="ARBA" id="ARBA00023015"/>
    </source>
</evidence>
<feature type="domain" description="TACO1/YebC-like N-terminal" evidence="8">
    <location>
        <begin position="5"/>
        <end position="76"/>
    </location>
</feature>